<dbReference type="AlphaFoldDB" id="A0A8C8UFT4"/>
<dbReference type="PANTHER" id="PTHR36462">
    <property type="entry name" value="CHROMOSOME 12 OPEN READING FRAME 71"/>
    <property type="match status" value="1"/>
</dbReference>
<dbReference type="PANTHER" id="PTHR36462:SF1">
    <property type="entry name" value="CHROMOSOME 12 OPEN READING FRAME 71"/>
    <property type="match status" value="1"/>
</dbReference>
<protein>
    <submittedName>
        <fullName evidence="2">RIKEN cDNA 1700034J05 gene</fullName>
    </submittedName>
</protein>
<evidence type="ECO:0000313" key="2">
    <source>
        <dbReference type="Ensembl" id="ENSPEMP00000029561.1"/>
    </source>
</evidence>
<dbReference type="GeneTree" id="ENSGT00390000018322"/>
<evidence type="ECO:0000256" key="1">
    <source>
        <dbReference type="SAM" id="MobiDB-lite"/>
    </source>
</evidence>
<feature type="compositionally biased region" description="Basic and acidic residues" evidence="1">
    <location>
        <begin position="149"/>
        <end position="169"/>
    </location>
</feature>
<feature type="compositionally biased region" description="Low complexity" evidence="1">
    <location>
        <begin position="1"/>
        <end position="19"/>
    </location>
</feature>
<evidence type="ECO:0000313" key="3">
    <source>
        <dbReference type="Proteomes" id="UP000694547"/>
    </source>
</evidence>
<dbReference type="InterPro" id="IPR027908">
    <property type="entry name" value="DUF4640"/>
</dbReference>
<feature type="region of interest" description="Disordered" evidence="1">
    <location>
        <begin position="149"/>
        <end position="172"/>
    </location>
</feature>
<dbReference type="Ensembl" id="ENSPEMT00000040555.1">
    <property type="protein sequence ID" value="ENSPEMP00000029561.1"/>
    <property type="gene ID" value="ENSPEMG00000027073.1"/>
</dbReference>
<accession>A0A8C8UFT4</accession>
<sequence>MTTSPSSSDYSSTEDSASECQSYQSLSIGHYPPENTFSYEEMFSCEEAASMDSSIHFLPPIQGTWGTESVRRLFRKRDQMEGDPEQFCKLSITLAWDTDVRSDHADSLANMDLNGHHLWMDKWPEDRTKLTLCKLDNLVQKLETFLEKEKGSQHDGHALPESTQNKDVHLTSTPPPPDICQDLPKHKTPGNEDICQILENPPRLQKDEVVEISQIAQSSMETSPVPSTQQEDASHSYSVFCLNFRWIFHWLRTQVFSRLRREHPSQATTSWHQKAARKIHSLRGNRIQPQE</sequence>
<dbReference type="Proteomes" id="UP000694547">
    <property type="component" value="Chromosome 3"/>
</dbReference>
<reference evidence="2" key="3">
    <citation type="submission" date="2025-09" db="UniProtKB">
        <authorList>
            <consortium name="Ensembl"/>
        </authorList>
    </citation>
    <scope>IDENTIFICATION</scope>
</reference>
<keyword evidence="3" id="KW-1185">Reference proteome</keyword>
<feature type="compositionally biased region" description="Basic residues" evidence="1">
    <location>
        <begin position="274"/>
        <end position="283"/>
    </location>
</feature>
<proteinExistence type="predicted"/>
<dbReference type="Pfam" id="PF15480">
    <property type="entry name" value="DUF4640"/>
    <property type="match status" value="1"/>
</dbReference>
<reference evidence="2" key="2">
    <citation type="submission" date="2025-08" db="UniProtKB">
        <authorList>
            <consortium name="Ensembl"/>
        </authorList>
    </citation>
    <scope>IDENTIFICATION</scope>
</reference>
<feature type="region of interest" description="Disordered" evidence="1">
    <location>
        <begin position="1"/>
        <end position="24"/>
    </location>
</feature>
<reference evidence="2 3" key="1">
    <citation type="submission" date="2018-10" db="EMBL/GenBank/DDBJ databases">
        <title>Improved assembly of the deer mouse Peromyscus maniculatus genome.</title>
        <authorList>
            <person name="Lassance J.-M."/>
            <person name="Hoekstra H.E."/>
        </authorList>
    </citation>
    <scope>NUCLEOTIDE SEQUENCE [LARGE SCALE GENOMIC DNA]</scope>
</reference>
<organism evidence="2 3">
    <name type="scientific">Peromyscus maniculatus bairdii</name>
    <name type="common">Prairie deer mouse</name>
    <dbReference type="NCBI Taxonomy" id="230844"/>
    <lineage>
        <taxon>Eukaryota</taxon>
        <taxon>Metazoa</taxon>
        <taxon>Chordata</taxon>
        <taxon>Craniata</taxon>
        <taxon>Vertebrata</taxon>
        <taxon>Euteleostomi</taxon>
        <taxon>Mammalia</taxon>
        <taxon>Eutheria</taxon>
        <taxon>Euarchontoglires</taxon>
        <taxon>Glires</taxon>
        <taxon>Rodentia</taxon>
        <taxon>Myomorpha</taxon>
        <taxon>Muroidea</taxon>
        <taxon>Cricetidae</taxon>
        <taxon>Neotominae</taxon>
        <taxon>Peromyscus</taxon>
    </lineage>
</organism>
<name>A0A8C8UFT4_PERMB</name>
<feature type="region of interest" description="Disordered" evidence="1">
    <location>
        <begin position="264"/>
        <end position="291"/>
    </location>
</feature>